<gene>
    <name evidence="2" type="ORF">NIES21_16830</name>
</gene>
<organism evidence="2 3">
    <name type="scientific">Anabaenopsis circularis NIES-21</name>
    <dbReference type="NCBI Taxonomy" id="1085406"/>
    <lineage>
        <taxon>Bacteria</taxon>
        <taxon>Bacillati</taxon>
        <taxon>Cyanobacteriota</taxon>
        <taxon>Cyanophyceae</taxon>
        <taxon>Nostocales</taxon>
        <taxon>Nodulariaceae</taxon>
        <taxon>Anabaenopsis</taxon>
    </lineage>
</organism>
<accession>A0A1Z4GED7</accession>
<proteinExistence type="predicted"/>
<dbReference type="AlphaFoldDB" id="A0A1Z4GED7"/>
<feature type="signal peptide" evidence="1">
    <location>
        <begin position="1"/>
        <end position="31"/>
    </location>
</feature>
<evidence type="ECO:0000313" key="3">
    <source>
        <dbReference type="Proteomes" id="UP000218287"/>
    </source>
</evidence>
<dbReference type="Proteomes" id="UP000218287">
    <property type="component" value="Chromosome"/>
</dbReference>
<protein>
    <submittedName>
        <fullName evidence="2">Uncharacterized protein</fullName>
    </submittedName>
</protein>
<evidence type="ECO:0000256" key="1">
    <source>
        <dbReference type="SAM" id="SignalP"/>
    </source>
</evidence>
<evidence type="ECO:0000313" key="2">
    <source>
        <dbReference type="EMBL" id="BAY15862.1"/>
    </source>
</evidence>
<reference evidence="2 3" key="1">
    <citation type="submission" date="2017-06" db="EMBL/GenBank/DDBJ databases">
        <title>Genome sequencing of cyanobaciteial culture collection at National Institute for Environmental Studies (NIES).</title>
        <authorList>
            <person name="Hirose Y."/>
            <person name="Shimura Y."/>
            <person name="Fujisawa T."/>
            <person name="Nakamura Y."/>
            <person name="Kawachi M."/>
        </authorList>
    </citation>
    <scope>NUCLEOTIDE SEQUENCE [LARGE SCALE GENOMIC DNA]</scope>
    <source>
        <strain evidence="2 3">NIES-21</strain>
    </source>
</reference>
<name>A0A1Z4GED7_9CYAN</name>
<dbReference type="EMBL" id="AP018174">
    <property type="protein sequence ID" value="BAY15862.1"/>
    <property type="molecule type" value="Genomic_DNA"/>
</dbReference>
<sequence length="127" mass="13923">MNKKLVLNLLSSSAIFTSLMSTLAAINPAHASVNLTQRLIHTDDGRTCITNPHGLKDFVCIRDSERDPKAAPAPKSMVVSSRPSDNNVAELNFTDEESDAAIRIFKCDCPYCINSLRQLRGTGNLVY</sequence>
<keyword evidence="3" id="KW-1185">Reference proteome</keyword>
<dbReference type="OrthoDB" id="513268at2"/>
<feature type="chain" id="PRO_5013120011" evidence="1">
    <location>
        <begin position="32"/>
        <end position="127"/>
    </location>
</feature>
<keyword evidence="1" id="KW-0732">Signal</keyword>